<dbReference type="EMBL" id="CP158374">
    <property type="protein sequence ID" value="XBX81094.1"/>
    <property type="molecule type" value="Genomic_DNA"/>
</dbReference>
<keyword evidence="1 3" id="KW-0547">Nucleotide-binding</keyword>
<organism evidence="7">
    <name type="scientific">Agromyces sp. G08B096</name>
    <dbReference type="NCBI Taxonomy" id="3156399"/>
    <lineage>
        <taxon>Bacteria</taxon>
        <taxon>Bacillati</taxon>
        <taxon>Actinomycetota</taxon>
        <taxon>Actinomycetes</taxon>
        <taxon>Micrococcales</taxon>
        <taxon>Microbacteriaceae</taxon>
        <taxon>Agromyces</taxon>
    </lineage>
</organism>
<dbReference type="SUPFAM" id="SSF52540">
    <property type="entry name" value="P-loop containing nucleoside triphosphate hydrolases"/>
    <property type="match status" value="2"/>
</dbReference>
<keyword evidence="5" id="KW-1133">Transmembrane helix</keyword>
<keyword evidence="5" id="KW-0812">Transmembrane</keyword>
<reference evidence="7" key="1">
    <citation type="submission" date="2024-05" db="EMBL/GenBank/DDBJ databases">
        <authorList>
            <person name="Yu L."/>
        </authorList>
    </citation>
    <scope>NUCLEOTIDE SEQUENCE</scope>
    <source>
        <strain evidence="7">G08B096</strain>
    </source>
</reference>
<dbReference type="InterPro" id="IPR002543">
    <property type="entry name" value="FtsK_dom"/>
</dbReference>
<keyword evidence="2 3" id="KW-0067">ATP-binding</keyword>
<name>A0AAU7W433_9MICO</name>
<dbReference type="Pfam" id="PF01580">
    <property type="entry name" value="FtsK_SpoIIIE"/>
    <property type="match status" value="1"/>
</dbReference>
<feature type="transmembrane region" description="Helical" evidence="5">
    <location>
        <begin position="399"/>
        <end position="420"/>
    </location>
</feature>
<protein>
    <submittedName>
        <fullName evidence="7">FtsK/SpoIIIE domain-containing protein</fullName>
    </submittedName>
</protein>
<dbReference type="CDD" id="cd01127">
    <property type="entry name" value="TrwB_TraG_TraD_VirD4"/>
    <property type="match status" value="1"/>
</dbReference>
<feature type="binding site" evidence="3">
    <location>
        <begin position="389"/>
        <end position="396"/>
    </location>
    <ligand>
        <name>ATP</name>
        <dbReference type="ChEBI" id="CHEBI:30616"/>
    </ligand>
</feature>
<feature type="transmembrane region" description="Helical" evidence="5">
    <location>
        <begin position="54"/>
        <end position="83"/>
    </location>
</feature>
<dbReference type="PROSITE" id="PS50901">
    <property type="entry name" value="FTSK"/>
    <property type="match status" value="1"/>
</dbReference>
<dbReference type="InterPro" id="IPR003593">
    <property type="entry name" value="AAA+_ATPase"/>
</dbReference>
<feature type="region of interest" description="Disordered" evidence="4">
    <location>
        <begin position="1"/>
        <end position="40"/>
    </location>
</feature>
<evidence type="ECO:0000256" key="4">
    <source>
        <dbReference type="SAM" id="MobiDB-lite"/>
    </source>
</evidence>
<dbReference type="PANTHER" id="PTHR22683">
    <property type="entry name" value="SPORULATION PROTEIN RELATED"/>
    <property type="match status" value="1"/>
</dbReference>
<accession>A0AAU7W433</accession>
<dbReference type="GO" id="GO:0005524">
    <property type="term" value="F:ATP binding"/>
    <property type="evidence" value="ECO:0007669"/>
    <property type="project" value="UniProtKB-UniRule"/>
</dbReference>
<gene>
    <name evidence="7" type="ORF">ABIQ69_10775</name>
</gene>
<dbReference type="InterPro" id="IPR050206">
    <property type="entry name" value="FtsK/SpoIIIE/SftA"/>
</dbReference>
<evidence type="ECO:0000259" key="6">
    <source>
        <dbReference type="PROSITE" id="PS50901"/>
    </source>
</evidence>
<feature type="compositionally biased region" description="Pro residues" evidence="4">
    <location>
        <begin position="27"/>
        <end position="40"/>
    </location>
</feature>
<dbReference type="InterPro" id="IPR027417">
    <property type="entry name" value="P-loop_NTPase"/>
</dbReference>
<evidence type="ECO:0000256" key="1">
    <source>
        <dbReference type="ARBA" id="ARBA00022741"/>
    </source>
</evidence>
<proteinExistence type="predicted"/>
<dbReference type="SMART" id="SM00382">
    <property type="entry name" value="AAA"/>
    <property type="match status" value="2"/>
</dbReference>
<dbReference type="AlphaFoldDB" id="A0AAU7W433"/>
<evidence type="ECO:0000256" key="5">
    <source>
        <dbReference type="SAM" id="Phobius"/>
    </source>
</evidence>
<dbReference type="GO" id="GO:0003677">
    <property type="term" value="F:DNA binding"/>
    <property type="evidence" value="ECO:0007669"/>
    <property type="project" value="InterPro"/>
</dbReference>
<keyword evidence="5" id="KW-0472">Membrane</keyword>
<feature type="domain" description="FtsK" evidence="6">
    <location>
        <begin position="371"/>
        <end position="556"/>
    </location>
</feature>
<evidence type="ECO:0000256" key="3">
    <source>
        <dbReference type="PROSITE-ProRule" id="PRU00289"/>
    </source>
</evidence>
<evidence type="ECO:0000256" key="2">
    <source>
        <dbReference type="ARBA" id="ARBA00022840"/>
    </source>
</evidence>
<evidence type="ECO:0000313" key="7">
    <source>
        <dbReference type="EMBL" id="XBX81094.1"/>
    </source>
</evidence>
<sequence length="976" mass="101703">MPLSPTESAAEAVGAVDPVDELAPEPLTLPPTPQPEPVPGFPVLASTAPMAGALALWAITGSALSLVFAAFGPIVAIASMLDARRQQRRRHRRALAERRAALDALEAELARRHAAELGRARATAPAARELAAGAPGAVWRAEPPSSLVVGAGAVPSAVRVSGAPGDDADRELLRRAARLEQAPIVVDPAGGIGLCGPGVLVRAAARSMLLQAAERAAPGAISFDVPATPEWSWAAVLPHHGRAAGLQVTDAGATAARAGDPSSAAWRLAIAPTEAELPPGLRTVLRLEGPQRAVLIRRAGLPAAAVVEPELLSVEEARDAAARLAEAARRAGLDRSAASLPRLVPFESLPQPVRRPADRTSLSVVVGATADGAVEIDLVGEGPHALVAGTSGSGKSEFLLAWLAALAMVHPPELVAFLLVDFKGGAAFEPLRGLPHVTGIVTDLDETEAQRAVESLRAELRHREHVLKAAGARDIARLGEGTVLPRLVIVVDEFQAMVERFPDLAPVIGDIAARGRSLGVHLVLASQRPNGVVREQVTANCGLRISLRVLERGDSIAVVGAEDAALLDAEVPGRAVLARPDRRPVELQSAFCSLEVLERIRDGATGAPARRPWLDPLPARIDPTELARLTGSGAVDGKSSGGAAPPEPGLVFGLVDEPDLQRWGLACWRPGPDGHLLVLGAPGSGRTGALNAVAGSFADRYGAEAVMVAGGPRSAEWDLLDAELRRLRAGMTVEARLLVIDDLDARYRAWPEDHRFSVVGTIEALVREGRAGGLRVSAAAVGAQGLPAGIREGFTTSLHLRHATRGDLVAAGGIGALWRAEEPQGAGQWRGRRIQIVDAPAPPARPAPAIEAWQPLPGAAVVSDSVATDVAALRRTTTLEILPLSASTDAAHRAASRVGGADAPIVVGDAEAWAANWMLLASMRDHGTLVVHGGTGEYRTVVRDRRPPPLLDPGRGQCWVLLPGAEPARRLWPGTA</sequence>
<dbReference type="PANTHER" id="PTHR22683:SF1">
    <property type="entry name" value="TYPE VII SECRETION SYSTEM PROTEIN ESSC"/>
    <property type="match status" value="1"/>
</dbReference>
<dbReference type="Gene3D" id="3.40.50.300">
    <property type="entry name" value="P-loop containing nucleotide triphosphate hydrolases"/>
    <property type="match status" value="3"/>
</dbReference>
<dbReference type="RefSeq" id="WP_350347118.1">
    <property type="nucleotide sequence ID" value="NZ_CP158374.1"/>
</dbReference>